<feature type="domain" description="PAC" evidence="2">
    <location>
        <begin position="219"/>
        <end position="272"/>
    </location>
</feature>
<evidence type="ECO:0000313" key="6">
    <source>
        <dbReference type="Proteomes" id="UP001250791"/>
    </source>
</evidence>
<dbReference type="SMART" id="SM00086">
    <property type="entry name" value="PAC"/>
    <property type="match status" value="2"/>
</dbReference>
<dbReference type="SUPFAM" id="SSF55785">
    <property type="entry name" value="PYP-like sensor domain (PAS domain)"/>
    <property type="match status" value="2"/>
</dbReference>
<dbReference type="InterPro" id="IPR013655">
    <property type="entry name" value="PAS_fold_3"/>
</dbReference>
<evidence type="ECO:0000313" key="5">
    <source>
        <dbReference type="EMBL" id="MDR6902185.1"/>
    </source>
</evidence>
<dbReference type="CDD" id="cd01948">
    <property type="entry name" value="EAL"/>
    <property type="match status" value="1"/>
</dbReference>
<dbReference type="Gene3D" id="3.30.70.270">
    <property type="match status" value="1"/>
</dbReference>
<dbReference type="CDD" id="cd00130">
    <property type="entry name" value="PAS"/>
    <property type="match status" value="2"/>
</dbReference>
<dbReference type="InterPro" id="IPR052155">
    <property type="entry name" value="Biofilm_reg_signaling"/>
</dbReference>
<dbReference type="Gene3D" id="2.10.70.100">
    <property type="match status" value="1"/>
</dbReference>
<dbReference type="Gene3D" id="3.30.450.20">
    <property type="entry name" value="PAS domain"/>
    <property type="match status" value="2"/>
</dbReference>
<dbReference type="SMART" id="SM00052">
    <property type="entry name" value="EAL"/>
    <property type="match status" value="1"/>
</dbReference>
<dbReference type="InterPro" id="IPR035919">
    <property type="entry name" value="EAL_sf"/>
</dbReference>
<dbReference type="SMART" id="SM00267">
    <property type="entry name" value="GGDEF"/>
    <property type="match status" value="1"/>
</dbReference>
<reference evidence="5 6" key="1">
    <citation type="submission" date="2023-07" db="EMBL/GenBank/DDBJ databases">
        <title>Sorghum-associated microbial communities from plants grown in Nebraska, USA.</title>
        <authorList>
            <person name="Schachtman D."/>
        </authorList>
    </citation>
    <scope>NUCLEOTIDE SEQUENCE [LARGE SCALE GENOMIC DNA]</scope>
    <source>
        <strain evidence="5 6">3199</strain>
    </source>
</reference>
<dbReference type="NCBIfam" id="TIGR00254">
    <property type="entry name" value="GGDEF"/>
    <property type="match status" value="1"/>
</dbReference>
<dbReference type="InterPro" id="IPR001610">
    <property type="entry name" value="PAC"/>
</dbReference>
<dbReference type="InterPro" id="IPR000700">
    <property type="entry name" value="PAS-assoc_C"/>
</dbReference>
<feature type="domain" description="EAL" evidence="3">
    <location>
        <begin position="594"/>
        <end position="845"/>
    </location>
</feature>
<dbReference type="Pfam" id="PF00563">
    <property type="entry name" value="EAL"/>
    <property type="match status" value="1"/>
</dbReference>
<dbReference type="SUPFAM" id="SSF55073">
    <property type="entry name" value="Nucleotide cyclase"/>
    <property type="match status" value="1"/>
</dbReference>
<dbReference type="SMART" id="SM00091">
    <property type="entry name" value="PAS"/>
    <property type="match status" value="3"/>
</dbReference>
<organism evidence="5 6">
    <name type="scientific">Rhizobium miluonense</name>
    <dbReference type="NCBI Taxonomy" id="411945"/>
    <lineage>
        <taxon>Bacteria</taxon>
        <taxon>Pseudomonadati</taxon>
        <taxon>Pseudomonadota</taxon>
        <taxon>Alphaproteobacteria</taxon>
        <taxon>Hyphomicrobiales</taxon>
        <taxon>Rhizobiaceae</taxon>
        <taxon>Rhizobium/Agrobacterium group</taxon>
        <taxon>Rhizobium</taxon>
    </lineage>
</organism>
<dbReference type="Pfam" id="PF00990">
    <property type="entry name" value="GGDEF"/>
    <property type="match status" value="1"/>
</dbReference>
<proteinExistence type="predicted"/>
<protein>
    <submittedName>
        <fullName evidence="5">Diguanylate cyclase (GGDEF)-like protein/PAS domain S-box-containing protein</fullName>
    </submittedName>
</protein>
<feature type="domain" description="GGDEF" evidence="4">
    <location>
        <begin position="452"/>
        <end position="585"/>
    </location>
</feature>
<dbReference type="Proteomes" id="UP001250791">
    <property type="component" value="Unassembled WGS sequence"/>
</dbReference>
<evidence type="ECO:0000259" key="2">
    <source>
        <dbReference type="PROSITE" id="PS50113"/>
    </source>
</evidence>
<feature type="domain" description="PAS" evidence="1">
    <location>
        <begin position="175"/>
        <end position="215"/>
    </location>
</feature>
<dbReference type="InterPro" id="IPR001633">
    <property type="entry name" value="EAL_dom"/>
</dbReference>
<evidence type="ECO:0000259" key="4">
    <source>
        <dbReference type="PROSITE" id="PS50887"/>
    </source>
</evidence>
<dbReference type="InterPro" id="IPR035965">
    <property type="entry name" value="PAS-like_dom_sf"/>
</dbReference>
<accession>A0ABU1ST89</accession>
<evidence type="ECO:0000259" key="1">
    <source>
        <dbReference type="PROSITE" id="PS50112"/>
    </source>
</evidence>
<dbReference type="PROSITE" id="PS50112">
    <property type="entry name" value="PAS"/>
    <property type="match status" value="1"/>
</dbReference>
<dbReference type="PROSITE" id="PS50113">
    <property type="entry name" value="PAC"/>
    <property type="match status" value="2"/>
</dbReference>
<name>A0ABU1ST89_9HYPH</name>
<dbReference type="PROSITE" id="PS50887">
    <property type="entry name" value="GGDEF"/>
    <property type="match status" value="1"/>
</dbReference>
<comment type="caution">
    <text evidence="5">The sequence shown here is derived from an EMBL/GenBank/DDBJ whole genome shotgun (WGS) entry which is preliminary data.</text>
</comment>
<dbReference type="PROSITE" id="PS50883">
    <property type="entry name" value="EAL"/>
    <property type="match status" value="1"/>
</dbReference>
<keyword evidence="6" id="KW-1185">Reference proteome</keyword>
<dbReference type="CDD" id="cd01949">
    <property type="entry name" value="GGDEF"/>
    <property type="match status" value="1"/>
</dbReference>
<feature type="domain" description="PAC" evidence="2">
    <location>
        <begin position="348"/>
        <end position="399"/>
    </location>
</feature>
<dbReference type="RefSeq" id="WP_310232867.1">
    <property type="nucleotide sequence ID" value="NZ_JAVDUP010000004.1"/>
</dbReference>
<dbReference type="PANTHER" id="PTHR44757:SF2">
    <property type="entry name" value="BIOFILM ARCHITECTURE MAINTENANCE PROTEIN MBAA"/>
    <property type="match status" value="1"/>
</dbReference>
<dbReference type="SUPFAM" id="SSF141868">
    <property type="entry name" value="EAL domain-like"/>
    <property type="match status" value="1"/>
</dbReference>
<dbReference type="InterPro" id="IPR000160">
    <property type="entry name" value="GGDEF_dom"/>
</dbReference>
<evidence type="ECO:0000259" key="3">
    <source>
        <dbReference type="PROSITE" id="PS50883"/>
    </source>
</evidence>
<gene>
    <name evidence="5" type="ORF">J2W52_003816</name>
</gene>
<dbReference type="InterPro" id="IPR029787">
    <property type="entry name" value="Nucleotide_cyclase"/>
</dbReference>
<dbReference type="EMBL" id="JAVDUP010000004">
    <property type="protein sequence ID" value="MDR6902185.1"/>
    <property type="molecule type" value="Genomic_DNA"/>
</dbReference>
<sequence length="864" mass="96586">MNSVIETARCLQEDDCSPATAWLADAELAAAILAPNGEMMEANSALANVAQLLPGFRVGRDIHDFLDAHDRIIFDAQLVAAVAIPGVTRIAQVFLRSNSGSSWHVLIELATNIDGAALPRTVLARFVPTDVHLLRIATETSAERPLDFALIASRTAVWDHDLEREETCYSDIWREIRGLSAEDAVPRSLDELLEQVHPDDKQTVLDGIHEQRQGDASPCVFQYRYRHRQGHWIWIECRGGCVKWDSDNRPLRVVGTDTDITTRKNSEETLERISRRLKLALEVSKIGVFEADFDLGSAEWDAGMFRLYDVEHQSEVKIGGLWESMLHPDDMERVFKKVDHHVANLIPFSDEYRVIFRDGSEHFIRSRTLPFIDNDGHRKMIGANWDVTADLALQRDLAHAKKLAEARNAELESAKKHIEYIALHDPLTGLPNRRYLEEKIISIEADCKATGGGAAVLHFDLDRFKQINDTYGHYVGDVLLQHTAKILKASVRSDEFVARLGGDEFIAIVRFDGSVEPLEAISKNIVDALRKPVNINGIDCRSSTSIGIACEIGRDVDVRSLLINADIALYQAKEHGRNRFDFYSTKSRSRVVTLKQISDEILVGLERDEFFPMYQPQFDAMTLDIVGVEALVRWQHPTRGLLAPSEFLQIADEMNIVGDIDDSIFRKAIADSEIWAKGGVSIPKCSVNVSARRLQDPKLKTLLGIDPETASRFSFELLESIVLDELDAQMEENLAYIRKLGISIEVDDFGTAHASIMSLLHLRPHTLKIDRRLIRSIDTSSEQRELVGSIIGMGHSLGVKATAEGVETAGHATILRDLGCDILQGFGLAKPMFSSNLIEFAKNRVSSKVADLSTFQQNHAQAKK</sequence>
<dbReference type="InterPro" id="IPR043128">
    <property type="entry name" value="Rev_trsase/Diguanyl_cyclase"/>
</dbReference>
<dbReference type="PANTHER" id="PTHR44757">
    <property type="entry name" value="DIGUANYLATE CYCLASE DGCP"/>
    <property type="match status" value="1"/>
</dbReference>
<dbReference type="Gene3D" id="3.20.20.450">
    <property type="entry name" value="EAL domain"/>
    <property type="match status" value="1"/>
</dbReference>
<dbReference type="InterPro" id="IPR000014">
    <property type="entry name" value="PAS"/>
</dbReference>
<dbReference type="NCBIfam" id="TIGR00229">
    <property type="entry name" value="sensory_box"/>
    <property type="match status" value="1"/>
</dbReference>
<dbReference type="Pfam" id="PF08447">
    <property type="entry name" value="PAS_3"/>
    <property type="match status" value="2"/>
</dbReference>